<keyword evidence="24" id="KW-1185">Reference proteome</keyword>
<dbReference type="PANTHER" id="PTHR48053:SF139">
    <property type="entry name" value="LRR RECEPTOR-LIKE KINASE FAMILY PROTEIN"/>
    <property type="match status" value="1"/>
</dbReference>
<evidence type="ECO:0000256" key="7">
    <source>
        <dbReference type="ARBA" id="ARBA00022679"/>
    </source>
</evidence>
<protein>
    <recommendedName>
        <fullName evidence="3">non-specific serine/threonine protein kinase</fullName>
        <ecNumber evidence="3">2.7.11.1</ecNumber>
    </recommendedName>
</protein>
<evidence type="ECO:0000256" key="16">
    <source>
        <dbReference type="ARBA" id="ARBA00023170"/>
    </source>
</evidence>
<feature type="transmembrane region" description="Helical" evidence="21">
    <location>
        <begin position="1470"/>
        <end position="1493"/>
    </location>
</feature>
<name>A0A2H5QM35_CITUN</name>
<keyword evidence="6" id="KW-0433">Leucine-rich repeat</keyword>
<dbReference type="Pfam" id="PF13855">
    <property type="entry name" value="LRR_8"/>
    <property type="match status" value="3"/>
</dbReference>
<proteinExistence type="predicted"/>
<reference evidence="23 24" key="1">
    <citation type="journal article" date="2017" name="Front. Genet.">
        <title>Draft sequencing of the heterozygous diploid genome of Satsuma (Citrus unshiu Marc.) using a hybrid assembly approach.</title>
        <authorList>
            <person name="Shimizu T."/>
            <person name="Tanizawa Y."/>
            <person name="Mochizuki T."/>
            <person name="Nagasaki H."/>
            <person name="Yoshioka T."/>
            <person name="Toyoda A."/>
            <person name="Fujiyama A."/>
            <person name="Kaminuma E."/>
            <person name="Nakamura Y."/>
        </authorList>
    </citation>
    <scope>NUCLEOTIDE SEQUENCE [LARGE SCALE GENOMIC DNA]</scope>
    <source>
        <strain evidence="24">cv. Miyagawa wase</strain>
    </source>
</reference>
<accession>A0A2H5QM35</accession>
<dbReference type="Gene3D" id="1.10.510.10">
    <property type="entry name" value="Transferase(Phosphotransferase) domain 1"/>
    <property type="match status" value="2"/>
</dbReference>
<dbReference type="SUPFAM" id="SSF52058">
    <property type="entry name" value="L domain-like"/>
    <property type="match status" value="2"/>
</dbReference>
<dbReference type="GO" id="GO:0005886">
    <property type="term" value="C:plasma membrane"/>
    <property type="evidence" value="ECO:0007669"/>
    <property type="project" value="UniProtKB-SubCell"/>
</dbReference>
<evidence type="ECO:0000256" key="13">
    <source>
        <dbReference type="ARBA" id="ARBA00022840"/>
    </source>
</evidence>
<evidence type="ECO:0000256" key="10">
    <source>
        <dbReference type="ARBA" id="ARBA00022737"/>
    </source>
</evidence>
<keyword evidence="10" id="KW-0677">Repeat</keyword>
<keyword evidence="8 21" id="KW-0812">Transmembrane</keyword>
<evidence type="ECO:0000256" key="21">
    <source>
        <dbReference type="SAM" id="Phobius"/>
    </source>
</evidence>
<evidence type="ECO:0000256" key="12">
    <source>
        <dbReference type="ARBA" id="ARBA00022777"/>
    </source>
</evidence>
<dbReference type="Pfam" id="PF08263">
    <property type="entry name" value="LRRNT_2"/>
    <property type="match status" value="1"/>
</dbReference>
<evidence type="ECO:0000256" key="20">
    <source>
        <dbReference type="PROSITE-ProRule" id="PRU10141"/>
    </source>
</evidence>
<dbReference type="PROSITE" id="PS51450">
    <property type="entry name" value="LRR"/>
    <property type="match status" value="3"/>
</dbReference>
<dbReference type="InterPro" id="IPR051716">
    <property type="entry name" value="Plant_RL_S/T_kinase"/>
</dbReference>
<evidence type="ECO:0000259" key="22">
    <source>
        <dbReference type="PROSITE" id="PS50011"/>
    </source>
</evidence>
<keyword evidence="14 21" id="KW-1133">Transmembrane helix</keyword>
<keyword evidence="9" id="KW-0732">Signal</keyword>
<dbReference type="Pfam" id="PF00560">
    <property type="entry name" value="LRR_1"/>
    <property type="match status" value="11"/>
</dbReference>
<dbReference type="Gene3D" id="3.30.200.20">
    <property type="entry name" value="Phosphorylase Kinase, domain 1"/>
    <property type="match status" value="2"/>
</dbReference>
<dbReference type="PROSITE" id="PS00107">
    <property type="entry name" value="PROTEIN_KINASE_ATP"/>
    <property type="match status" value="1"/>
</dbReference>
<dbReference type="PRINTS" id="PR00019">
    <property type="entry name" value="LEURICHRPT"/>
</dbReference>
<evidence type="ECO:0000256" key="2">
    <source>
        <dbReference type="ARBA" id="ARBA00004479"/>
    </source>
</evidence>
<dbReference type="InterPro" id="IPR000719">
    <property type="entry name" value="Prot_kinase_dom"/>
</dbReference>
<dbReference type="SMART" id="SM00369">
    <property type="entry name" value="LRR_TYP"/>
    <property type="match status" value="16"/>
</dbReference>
<dbReference type="PROSITE" id="PS00109">
    <property type="entry name" value="PROTEIN_KINASE_TYR"/>
    <property type="match status" value="1"/>
</dbReference>
<dbReference type="GO" id="GO:0009653">
    <property type="term" value="P:anatomical structure morphogenesis"/>
    <property type="evidence" value="ECO:0007669"/>
    <property type="project" value="UniProtKB-ARBA"/>
</dbReference>
<keyword evidence="7" id="KW-0808">Transferase</keyword>
<dbReference type="EC" id="2.7.11.1" evidence="3"/>
<dbReference type="InterPro" id="IPR017441">
    <property type="entry name" value="Protein_kinase_ATP_BS"/>
</dbReference>
<dbReference type="GO" id="GO:0005524">
    <property type="term" value="F:ATP binding"/>
    <property type="evidence" value="ECO:0007669"/>
    <property type="project" value="UniProtKB-UniRule"/>
</dbReference>
<dbReference type="Proteomes" id="UP000236630">
    <property type="component" value="Unassembled WGS sequence"/>
</dbReference>
<evidence type="ECO:0000256" key="8">
    <source>
        <dbReference type="ARBA" id="ARBA00022692"/>
    </source>
</evidence>
<comment type="caution">
    <text evidence="23">The sequence shown here is derived from an EMBL/GenBank/DDBJ whole genome shotgun (WGS) entry which is preliminary data.</text>
</comment>
<dbReference type="STRING" id="55188.A0A2H5QM35"/>
<keyword evidence="16" id="KW-0675">Receptor</keyword>
<keyword evidence="4" id="KW-0723">Serine/threonine-protein kinase</keyword>
<comment type="subcellular location">
    <subcellularLocation>
        <location evidence="1">Cell membrane</location>
    </subcellularLocation>
    <subcellularLocation>
        <location evidence="2">Membrane</location>
        <topology evidence="2">Single-pass type I membrane protein</topology>
    </subcellularLocation>
</comment>
<dbReference type="SUPFAM" id="SSF56112">
    <property type="entry name" value="Protein kinase-like (PK-like)"/>
    <property type="match status" value="2"/>
</dbReference>
<keyword evidence="13 20" id="KW-0067">ATP-binding</keyword>
<dbReference type="PROSITE" id="PS50011">
    <property type="entry name" value="PROTEIN_KINASE_DOM"/>
    <property type="match status" value="2"/>
</dbReference>
<dbReference type="InterPro" id="IPR003591">
    <property type="entry name" value="Leu-rich_rpt_typical-subtyp"/>
</dbReference>
<dbReference type="PANTHER" id="PTHR48053">
    <property type="entry name" value="LEUCINE RICH REPEAT FAMILY PROTEIN, EXPRESSED"/>
    <property type="match status" value="1"/>
</dbReference>
<comment type="catalytic activity">
    <reaction evidence="19">
        <text>L-seryl-[protein] + ATP = O-phospho-L-seryl-[protein] + ADP + H(+)</text>
        <dbReference type="Rhea" id="RHEA:17989"/>
        <dbReference type="Rhea" id="RHEA-COMP:9863"/>
        <dbReference type="Rhea" id="RHEA-COMP:11604"/>
        <dbReference type="ChEBI" id="CHEBI:15378"/>
        <dbReference type="ChEBI" id="CHEBI:29999"/>
        <dbReference type="ChEBI" id="CHEBI:30616"/>
        <dbReference type="ChEBI" id="CHEBI:83421"/>
        <dbReference type="ChEBI" id="CHEBI:456216"/>
        <dbReference type="EC" id="2.7.11.1"/>
    </reaction>
</comment>
<evidence type="ECO:0000256" key="6">
    <source>
        <dbReference type="ARBA" id="ARBA00022614"/>
    </source>
</evidence>
<evidence type="ECO:0000313" key="23">
    <source>
        <dbReference type="EMBL" id="GAY65681.1"/>
    </source>
</evidence>
<evidence type="ECO:0000256" key="1">
    <source>
        <dbReference type="ARBA" id="ARBA00004236"/>
    </source>
</evidence>
<dbReference type="FunFam" id="3.80.10.10:FF:000719">
    <property type="entry name" value="MDIS1-interacting receptor like kinase 2 isoform A"/>
    <property type="match status" value="1"/>
</dbReference>
<dbReference type="GO" id="GO:0004674">
    <property type="term" value="F:protein serine/threonine kinase activity"/>
    <property type="evidence" value="ECO:0007669"/>
    <property type="project" value="UniProtKB-KW"/>
</dbReference>
<dbReference type="FunFam" id="3.80.10.10:FF:000177">
    <property type="entry name" value="Leucine-rich repeat receptor-like serine/threonine-protein kinase At1g17230"/>
    <property type="match status" value="1"/>
</dbReference>
<dbReference type="EMBL" id="BDQV01000504">
    <property type="protein sequence ID" value="GAY65681.1"/>
    <property type="molecule type" value="Genomic_DNA"/>
</dbReference>
<dbReference type="FunFam" id="3.80.10.10:FF:000095">
    <property type="entry name" value="LRR receptor-like serine/threonine-protein kinase GSO1"/>
    <property type="match status" value="2"/>
</dbReference>
<dbReference type="InterPro" id="IPR008266">
    <property type="entry name" value="Tyr_kinase_AS"/>
</dbReference>
<dbReference type="InterPro" id="IPR013210">
    <property type="entry name" value="LRR_N_plant-typ"/>
</dbReference>
<evidence type="ECO:0000256" key="17">
    <source>
        <dbReference type="ARBA" id="ARBA00023180"/>
    </source>
</evidence>
<keyword evidence="11 20" id="KW-0547">Nucleotide-binding</keyword>
<keyword evidence="17" id="KW-0325">Glycoprotein</keyword>
<dbReference type="GO" id="GO:0099402">
    <property type="term" value="P:plant organ development"/>
    <property type="evidence" value="ECO:0007669"/>
    <property type="project" value="UniProtKB-ARBA"/>
</dbReference>
<keyword evidence="15 21" id="KW-0472">Membrane</keyword>
<evidence type="ECO:0000256" key="9">
    <source>
        <dbReference type="ARBA" id="ARBA00022729"/>
    </source>
</evidence>
<gene>
    <name evidence="23" type="ORF">CUMW_242990</name>
</gene>
<dbReference type="SUPFAM" id="SSF52047">
    <property type="entry name" value="RNI-like"/>
    <property type="match status" value="2"/>
</dbReference>
<sequence>MGSPTLSTTNATTNVSSKISPCAWYGISCNDAGRVINISLRNTGLSGTLRDLSFSSFPQLEYLDLSLNGLFGTIPSQIGNLSKLSYISLDSNQLFGKIPLEVGLLTHLKLSSIEELFLYSNHLNESFPPFLGNLSNIVRLYINNNSLSSSIPTNIGNLKFLFELDLSNNQLGGSIPLSFGNLSNLARLCLYKNLLIGSIPSSLGNLKLIDLKLSSNQLTGYIPYSLGNVTSLSSLLLAKNKLYGSLPPFVDLSINQFRGFLPPFVGNLTNLERLGLMDNHLSGSIPPSLGNSTLTWLTFSLNHFTGYLPHDICRGGALEIFIVDEYRFQGTIPTSLRNCTSLIRVRLDGNNLTGNISEALGIYPNLTFIDLSRNNFYGEISSNWGKCPKLGTLNVSMNNITGGIPREIGNSSQLQALDLSLNQIVGDIPKELGKSNSLTKLILRGNQLTGRLPTEIGSLIELEYLDFSANRFNNSVPEILGNLLKLHYLGLSNNQFVQELPKELEKLVQLSLLDASHNLFGGEIPFQICSLKSLEKLNLSHNNLSGSIPNCFDGMHGLSVIDISDNQLQGPVPNSTAFRNAPVEALEGNKGLCGGVKGMQPCKVYSTHKQNSGAKWFAIVFPVLGALFVSMALIAIFILRKRKSDSGDPQSSSQNPQGLFSILNFEGKLVYDEIVRATNDFDAEYCIGNSGHGSVYRAKLPSGIVVAVKKFQSPLPCDQIAYQKEFLTEVQALTEIRHRNIVKFYGFCSHARHSFLVYEFLERGSLAAILSNDAAAQELGWSQRMKVIKGVADAFKNLLLDLEYEAHVSDLGIAKFLKPDSSNWTEFAGTYGYIAPELAYTMKITEKCDVYSFGVLVLEVIKGKRPSEFLSSLSSSSLNTNIALDEMLDPRLPTPSRIVQEKLISIMEVAFSCLNEKADALLKWKASLQNHNRSLLSSWINDATNVSSKIRPCAWSGISCNDAGRVINISLTNTGLSGTLHDFSFSLFPHLAYLDLSFNELFGIIPPQIGNLSKLQLLSLHANAFSGKIPCEIFLLTHLKFLILHSNKLNGSIPPLGNLNNLVKLFLLNNSLSGSIPPDIGNLKSLSELDLSINQLSGSIPPSMGNLSNLNRLFLYDNLLYGSIPPNVGNLKSLLVLQLDENQLSGCIPRSFGNLTNLIQLFLSFNNLSGSIPREIGNLRSLVQLALDQNQFTGFLPPSLGNICRGTIPKSLKYCTSLFRVRVDGNNLTGNISQALGIYHNLTFIDLSRNNFYGEISSNWGKCPKLGTLNVSMNNITGVGEIPKELGKLNSLTKLILRGNQLTGRLPTEIGSLIELEYLDFSANRFNNSVPESLGNLQKLHYLGLSNNQFVLELPKELEKLFKLSELDASHNLFGGEIPFQICSMESLEKLNLSHNNLSGSIPNCFEGMHGLSVIDISDNQLQGPVPNSTAFRNAPVEALEGNTELCGSVKGMHPCKVFSSHKQNSGAKWFAIVFPVLGALFVSMALIAIFILRKRKSDSGDRQSSNQNPKGLFFILNFEGKLVYDEIVRATNDFDAEYCIGNGGHGSVYRAEIPSGEVVAVKKFHSPLPCDQIADQKEFLTEVEALTVIRHRNIVKFYGFCSHARHSFLVYEFLERGSLAAILSSDEAAPELGWSQRMNVIKGIADALSYLHHDCFPPIVHRDISSKNLLLDLEYEAHVADFGIAKFLKPDSSNWTEFAGTYGYVAPELAYTMKITEKCDVYSFGVLVLEVIKGKHPRDFLSSTSSPSLNTDIALDEMLDPRLPVPSCSVQEKLISIMEVAFSCLNESPESRPTMKIVNQQLRI</sequence>
<dbReference type="FunFam" id="3.30.200.20:FF:000309">
    <property type="entry name" value="Leucine-rich repeat receptor protein kinase MSP1"/>
    <property type="match status" value="2"/>
</dbReference>
<dbReference type="InterPro" id="IPR032675">
    <property type="entry name" value="LRR_dom_sf"/>
</dbReference>
<evidence type="ECO:0000256" key="5">
    <source>
        <dbReference type="ARBA" id="ARBA00022553"/>
    </source>
</evidence>
<feature type="transmembrane region" description="Helical" evidence="21">
    <location>
        <begin position="616"/>
        <end position="639"/>
    </location>
</feature>
<keyword evidence="12" id="KW-0418">Kinase</keyword>
<dbReference type="InterPro" id="IPR001611">
    <property type="entry name" value="Leu-rich_rpt"/>
</dbReference>
<feature type="binding site" evidence="20">
    <location>
        <position position="1564"/>
    </location>
    <ligand>
        <name>ATP</name>
        <dbReference type="ChEBI" id="CHEBI:30616"/>
    </ligand>
</feature>
<evidence type="ECO:0000256" key="15">
    <source>
        <dbReference type="ARBA" id="ARBA00023136"/>
    </source>
</evidence>
<keyword evidence="5" id="KW-0597">Phosphoprotein</keyword>
<evidence type="ECO:0000256" key="14">
    <source>
        <dbReference type="ARBA" id="ARBA00022989"/>
    </source>
</evidence>
<evidence type="ECO:0000256" key="19">
    <source>
        <dbReference type="ARBA" id="ARBA00048679"/>
    </source>
</evidence>
<dbReference type="SMART" id="SM00365">
    <property type="entry name" value="LRR_SD22"/>
    <property type="match status" value="8"/>
</dbReference>
<evidence type="ECO:0000256" key="4">
    <source>
        <dbReference type="ARBA" id="ARBA00022527"/>
    </source>
</evidence>
<dbReference type="FunFam" id="1.10.510.10:FF:000445">
    <property type="entry name" value="MDIS1-interacting receptor like kinase 2"/>
    <property type="match status" value="1"/>
</dbReference>
<organism evidence="23 24">
    <name type="scientific">Citrus unshiu</name>
    <name type="common">Satsuma mandarin</name>
    <name type="synonym">Citrus nobilis var. unshiu</name>
    <dbReference type="NCBI Taxonomy" id="55188"/>
    <lineage>
        <taxon>Eukaryota</taxon>
        <taxon>Viridiplantae</taxon>
        <taxon>Streptophyta</taxon>
        <taxon>Embryophyta</taxon>
        <taxon>Tracheophyta</taxon>
        <taxon>Spermatophyta</taxon>
        <taxon>Magnoliopsida</taxon>
        <taxon>eudicotyledons</taxon>
        <taxon>Gunneridae</taxon>
        <taxon>Pentapetalae</taxon>
        <taxon>rosids</taxon>
        <taxon>malvids</taxon>
        <taxon>Sapindales</taxon>
        <taxon>Rutaceae</taxon>
        <taxon>Aurantioideae</taxon>
        <taxon>Citrus</taxon>
    </lineage>
</organism>
<dbReference type="FunFam" id="3.80.10.10:FF:000400">
    <property type="entry name" value="Nuclear pore complex protein NUP107"/>
    <property type="match status" value="1"/>
</dbReference>
<dbReference type="InterPro" id="IPR011009">
    <property type="entry name" value="Kinase-like_dom_sf"/>
</dbReference>
<evidence type="ECO:0000313" key="24">
    <source>
        <dbReference type="Proteomes" id="UP000236630"/>
    </source>
</evidence>
<evidence type="ECO:0000256" key="18">
    <source>
        <dbReference type="ARBA" id="ARBA00047899"/>
    </source>
</evidence>
<feature type="domain" description="Protein kinase" evidence="22">
    <location>
        <begin position="681"/>
        <end position="945"/>
    </location>
</feature>
<evidence type="ECO:0000256" key="3">
    <source>
        <dbReference type="ARBA" id="ARBA00012513"/>
    </source>
</evidence>
<dbReference type="Pfam" id="PF00069">
    <property type="entry name" value="Pkinase"/>
    <property type="match status" value="2"/>
</dbReference>
<comment type="catalytic activity">
    <reaction evidence="18">
        <text>L-threonyl-[protein] + ATP = O-phospho-L-threonyl-[protein] + ADP + H(+)</text>
        <dbReference type="Rhea" id="RHEA:46608"/>
        <dbReference type="Rhea" id="RHEA-COMP:11060"/>
        <dbReference type="Rhea" id="RHEA-COMP:11605"/>
        <dbReference type="ChEBI" id="CHEBI:15378"/>
        <dbReference type="ChEBI" id="CHEBI:30013"/>
        <dbReference type="ChEBI" id="CHEBI:30616"/>
        <dbReference type="ChEBI" id="CHEBI:61977"/>
        <dbReference type="ChEBI" id="CHEBI:456216"/>
        <dbReference type="EC" id="2.7.11.1"/>
    </reaction>
</comment>
<feature type="domain" description="Protein kinase" evidence="22">
    <location>
        <begin position="1535"/>
        <end position="1805"/>
    </location>
</feature>
<evidence type="ECO:0000256" key="11">
    <source>
        <dbReference type="ARBA" id="ARBA00022741"/>
    </source>
</evidence>
<dbReference type="Gene3D" id="3.80.10.10">
    <property type="entry name" value="Ribonuclease Inhibitor"/>
    <property type="match status" value="7"/>
</dbReference>